<evidence type="ECO:0000256" key="1">
    <source>
        <dbReference type="SAM" id="MobiDB-lite"/>
    </source>
</evidence>
<protein>
    <submittedName>
        <fullName evidence="2">Uncharacterized protein</fullName>
    </submittedName>
</protein>
<sequence>MHISIALLENSSTISSSESSSSSSDSCPIVKKRLRVRRILSRITGYAEDTVEKYSDEEFKTHFRMSRQTAHKIIGKVCNF</sequence>
<name>A0AAV8ZMH7_9CUCU</name>
<reference evidence="2" key="1">
    <citation type="journal article" date="2023" name="Insect Mol. Biol.">
        <title>Genome sequencing provides insights into the evolution of gene families encoding plant cell wall-degrading enzymes in longhorned beetles.</title>
        <authorList>
            <person name="Shin N.R."/>
            <person name="Okamura Y."/>
            <person name="Kirsch R."/>
            <person name="Pauchet Y."/>
        </authorList>
    </citation>
    <scope>NUCLEOTIDE SEQUENCE</scope>
    <source>
        <strain evidence="2">RBIC_L_NR</strain>
    </source>
</reference>
<proteinExistence type="predicted"/>
<keyword evidence="3" id="KW-1185">Reference proteome</keyword>
<dbReference type="Proteomes" id="UP001162156">
    <property type="component" value="Unassembled WGS sequence"/>
</dbReference>
<feature type="compositionally biased region" description="Low complexity" evidence="1">
    <location>
        <begin position="11"/>
        <end position="26"/>
    </location>
</feature>
<dbReference type="AlphaFoldDB" id="A0AAV8ZMH7"/>
<gene>
    <name evidence="2" type="ORF">NQ314_003293</name>
</gene>
<dbReference type="EMBL" id="JANEYF010000937">
    <property type="protein sequence ID" value="KAJ8966797.1"/>
    <property type="molecule type" value="Genomic_DNA"/>
</dbReference>
<comment type="caution">
    <text evidence="2">The sequence shown here is derived from an EMBL/GenBank/DDBJ whole genome shotgun (WGS) entry which is preliminary data.</text>
</comment>
<evidence type="ECO:0000313" key="3">
    <source>
        <dbReference type="Proteomes" id="UP001162156"/>
    </source>
</evidence>
<evidence type="ECO:0000313" key="2">
    <source>
        <dbReference type="EMBL" id="KAJ8966797.1"/>
    </source>
</evidence>
<feature type="region of interest" description="Disordered" evidence="1">
    <location>
        <begin position="1"/>
        <end position="28"/>
    </location>
</feature>
<organism evidence="2 3">
    <name type="scientific">Rhamnusium bicolor</name>
    <dbReference type="NCBI Taxonomy" id="1586634"/>
    <lineage>
        <taxon>Eukaryota</taxon>
        <taxon>Metazoa</taxon>
        <taxon>Ecdysozoa</taxon>
        <taxon>Arthropoda</taxon>
        <taxon>Hexapoda</taxon>
        <taxon>Insecta</taxon>
        <taxon>Pterygota</taxon>
        <taxon>Neoptera</taxon>
        <taxon>Endopterygota</taxon>
        <taxon>Coleoptera</taxon>
        <taxon>Polyphaga</taxon>
        <taxon>Cucujiformia</taxon>
        <taxon>Chrysomeloidea</taxon>
        <taxon>Cerambycidae</taxon>
        <taxon>Lepturinae</taxon>
        <taxon>Rhagiini</taxon>
        <taxon>Rhamnusium</taxon>
    </lineage>
</organism>
<accession>A0AAV8ZMH7</accession>